<gene>
    <name evidence="8" type="ORF">IAC79_02010</name>
</gene>
<dbReference type="EMBL" id="DVOR01000062">
    <property type="protein sequence ID" value="HIV08876.1"/>
    <property type="molecule type" value="Genomic_DNA"/>
</dbReference>
<dbReference type="Pfam" id="PF01048">
    <property type="entry name" value="PNP_UDP_1"/>
    <property type="match status" value="1"/>
</dbReference>
<reference evidence="8" key="2">
    <citation type="journal article" date="2021" name="PeerJ">
        <title>Extensive microbial diversity within the chicken gut microbiome revealed by metagenomics and culture.</title>
        <authorList>
            <person name="Gilroy R."/>
            <person name="Ravi A."/>
            <person name="Getino M."/>
            <person name="Pursley I."/>
            <person name="Horton D.L."/>
            <person name="Alikhan N.F."/>
            <person name="Baker D."/>
            <person name="Gharbi K."/>
            <person name="Hall N."/>
            <person name="Watson M."/>
            <person name="Adriaenssens E.M."/>
            <person name="Foster-Nyarko E."/>
            <person name="Jarju S."/>
            <person name="Secka A."/>
            <person name="Antonio M."/>
            <person name="Oren A."/>
            <person name="Chaudhuri R.R."/>
            <person name="La Ragione R."/>
            <person name="Hildebrand F."/>
            <person name="Pallen M.J."/>
        </authorList>
    </citation>
    <scope>NUCLEOTIDE SEQUENCE</scope>
    <source>
        <strain evidence="8">35461</strain>
    </source>
</reference>
<dbReference type="Proteomes" id="UP000886845">
    <property type="component" value="Unassembled WGS sequence"/>
</dbReference>
<dbReference type="GO" id="GO:0005737">
    <property type="term" value="C:cytoplasm"/>
    <property type="evidence" value="ECO:0007669"/>
    <property type="project" value="TreeGrafter"/>
</dbReference>
<dbReference type="Gene3D" id="3.40.50.1580">
    <property type="entry name" value="Nucleoside phosphorylase domain"/>
    <property type="match status" value="1"/>
</dbReference>
<evidence type="ECO:0000256" key="3">
    <source>
        <dbReference type="ARBA" id="ARBA00011886"/>
    </source>
</evidence>
<evidence type="ECO:0000313" key="9">
    <source>
        <dbReference type="Proteomes" id="UP000886845"/>
    </source>
</evidence>
<feature type="non-terminal residue" evidence="8">
    <location>
        <position position="222"/>
    </location>
</feature>
<evidence type="ECO:0000313" key="8">
    <source>
        <dbReference type="EMBL" id="HIV08876.1"/>
    </source>
</evidence>
<keyword evidence="4 8" id="KW-0328">Glycosyltransferase</keyword>
<dbReference type="GO" id="GO:0009116">
    <property type="term" value="P:nucleoside metabolic process"/>
    <property type="evidence" value="ECO:0007669"/>
    <property type="project" value="InterPro"/>
</dbReference>
<evidence type="ECO:0000256" key="4">
    <source>
        <dbReference type="ARBA" id="ARBA00022676"/>
    </source>
</evidence>
<name>A0A9D1T2D8_9BACT</name>
<reference evidence="8" key="1">
    <citation type="submission" date="2020-10" db="EMBL/GenBank/DDBJ databases">
        <authorList>
            <person name="Gilroy R."/>
        </authorList>
    </citation>
    <scope>NUCLEOTIDE SEQUENCE</scope>
    <source>
        <strain evidence="8">35461</strain>
    </source>
</reference>
<dbReference type="InterPro" id="IPR035994">
    <property type="entry name" value="Nucleoside_phosphorylase_sf"/>
</dbReference>
<comment type="caution">
    <text evidence="8">The sequence shown here is derived from an EMBL/GenBank/DDBJ whole genome shotgun (WGS) entry which is preliminary data.</text>
</comment>
<dbReference type="PANTHER" id="PTHR11904:SF9">
    <property type="entry name" value="PURINE NUCLEOSIDE PHOSPHORYLASE-RELATED"/>
    <property type="match status" value="1"/>
</dbReference>
<dbReference type="PANTHER" id="PTHR11904">
    <property type="entry name" value="METHYLTHIOADENOSINE/PURINE NUCLEOSIDE PHOSPHORYLASE"/>
    <property type="match status" value="1"/>
</dbReference>
<dbReference type="NCBIfam" id="NF006054">
    <property type="entry name" value="PRK08202.1"/>
    <property type="match status" value="1"/>
</dbReference>
<proteinExistence type="inferred from homology"/>
<evidence type="ECO:0000256" key="5">
    <source>
        <dbReference type="ARBA" id="ARBA00022679"/>
    </source>
</evidence>
<feature type="domain" description="Nucleoside phosphorylase" evidence="7">
    <location>
        <begin position="38"/>
        <end position="222"/>
    </location>
</feature>
<evidence type="ECO:0000256" key="1">
    <source>
        <dbReference type="ARBA" id="ARBA00005058"/>
    </source>
</evidence>
<accession>A0A9D1T2D8</accession>
<comment type="similarity">
    <text evidence="2">Belongs to the PNP/MTAP phosphorylase family.</text>
</comment>
<dbReference type="AlphaFoldDB" id="A0A9D1T2D8"/>
<evidence type="ECO:0000256" key="2">
    <source>
        <dbReference type="ARBA" id="ARBA00006751"/>
    </source>
</evidence>
<evidence type="ECO:0000259" key="7">
    <source>
        <dbReference type="Pfam" id="PF01048"/>
    </source>
</evidence>
<comment type="pathway">
    <text evidence="1">Purine metabolism; purine nucleoside salvage.</text>
</comment>
<organism evidence="8 9">
    <name type="scientific">Candidatus Spyradenecus faecavium</name>
    <dbReference type="NCBI Taxonomy" id="2840947"/>
    <lineage>
        <taxon>Bacteria</taxon>
        <taxon>Pseudomonadati</taxon>
        <taxon>Lentisphaerota</taxon>
        <taxon>Lentisphaeria</taxon>
        <taxon>Lentisphaerales</taxon>
        <taxon>Lentisphaeraceae</taxon>
        <taxon>Lentisphaeraceae incertae sedis</taxon>
        <taxon>Candidatus Spyradenecus</taxon>
    </lineage>
</organism>
<protein>
    <recommendedName>
        <fullName evidence="3">purine-nucleoside phosphorylase</fullName>
        <ecNumber evidence="3">2.4.2.1</ecNumber>
    </recommendedName>
    <alternativeName>
        <fullName evidence="6">Inosine-guanosine phosphorylase</fullName>
    </alternativeName>
</protein>
<evidence type="ECO:0000256" key="6">
    <source>
        <dbReference type="ARBA" id="ARBA00031036"/>
    </source>
</evidence>
<dbReference type="InterPro" id="IPR011268">
    <property type="entry name" value="Purine_phosphorylase"/>
</dbReference>
<sequence>MLEAVAQGLPEAFREAPIACGLILGSGWGDVLKPEAVHARVPYAALDGYGASTVAGHHGELLLLTLGGKRVAAFSGRRHYYEGCDLGQVVYPVELLRCLGVPAVLLTNAAGGLNPDFAPGTLMAVTDHLNLTGVNPLRGPHRPEWGPRFPDLSHVYDPALTDLLARSGEGVRRGVYAFSVGPSYETPAEVRALRLLGGDAVGMSTVPEAVVAHAAGLRVAAL</sequence>
<dbReference type="GO" id="GO:0004731">
    <property type="term" value="F:purine-nucleoside phosphorylase activity"/>
    <property type="evidence" value="ECO:0007669"/>
    <property type="project" value="UniProtKB-EC"/>
</dbReference>
<keyword evidence="5 8" id="KW-0808">Transferase</keyword>
<dbReference type="SUPFAM" id="SSF53167">
    <property type="entry name" value="Purine and uridine phosphorylases"/>
    <property type="match status" value="1"/>
</dbReference>
<dbReference type="CDD" id="cd09009">
    <property type="entry name" value="PNP-EcPNPII_like"/>
    <property type="match status" value="1"/>
</dbReference>
<dbReference type="NCBIfam" id="TIGR01697">
    <property type="entry name" value="PNPH-PUNA-XAPA"/>
    <property type="match status" value="1"/>
</dbReference>
<dbReference type="EC" id="2.4.2.1" evidence="3"/>
<dbReference type="InterPro" id="IPR000845">
    <property type="entry name" value="Nucleoside_phosphorylase_d"/>
</dbReference>